<evidence type="ECO:0000313" key="8">
    <source>
        <dbReference type="EMBL" id="TDG50373.1"/>
    </source>
</evidence>
<comment type="subcellular location">
    <subcellularLocation>
        <location evidence="1">Membrane</location>
        <topology evidence="1">Multi-pass membrane protein</topology>
    </subcellularLocation>
</comment>
<dbReference type="Pfam" id="PF05832">
    <property type="entry name" value="DUF846"/>
    <property type="match status" value="1"/>
</dbReference>
<dbReference type="STRING" id="7232.A0A484BNM8"/>
<feature type="compositionally biased region" description="Basic and acidic residues" evidence="6">
    <location>
        <begin position="502"/>
        <end position="518"/>
    </location>
</feature>
<feature type="compositionally biased region" description="Low complexity" evidence="6">
    <location>
        <begin position="274"/>
        <end position="285"/>
    </location>
</feature>
<dbReference type="InterPro" id="IPR008564">
    <property type="entry name" value="TVP23-like"/>
</dbReference>
<feature type="compositionally biased region" description="Basic and acidic residues" evidence="6">
    <location>
        <begin position="286"/>
        <end position="297"/>
    </location>
</feature>
<evidence type="ECO:0000256" key="2">
    <source>
        <dbReference type="ARBA" id="ARBA00005467"/>
    </source>
</evidence>
<feature type="compositionally biased region" description="Basic and acidic residues" evidence="6">
    <location>
        <begin position="600"/>
        <end position="622"/>
    </location>
</feature>
<dbReference type="Proteomes" id="UP000295192">
    <property type="component" value="Unassembled WGS sequence"/>
</dbReference>
<dbReference type="PANTHER" id="PTHR13019:SF25">
    <property type="entry name" value="GOLGI APPARATUS MEMBRANE PROTEIN TVP23 HOMOLOG"/>
    <property type="match status" value="1"/>
</dbReference>
<feature type="compositionally biased region" description="Basic and acidic residues" evidence="6">
    <location>
        <begin position="989"/>
        <end position="1001"/>
    </location>
</feature>
<keyword evidence="4 7" id="KW-1133">Transmembrane helix</keyword>
<organism evidence="8 9">
    <name type="scientific">Drosophila navojoa</name>
    <name type="common">Fruit fly</name>
    <dbReference type="NCBI Taxonomy" id="7232"/>
    <lineage>
        <taxon>Eukaryota</taxon>
        <taxon>Metazoa</taxon>
        <taxon>Ecdysozoa</taxon>
        <taxon>Arthropoda</taxon>
        <taxon>Hexapoda</taxon>
        <taxon>Insecta</taxon>
        <taxon>Pterygota</taxon>
        <taxon>Neoptera</taxon>
        <taxon>Endopterygota</taxon>
        <taxon>Diptera</taxon>
        <taxon>Brachycera</taxon>
        <taxon>Muscomorpha</taxon>
        <taxon>Ephydroidea</taxon>
        <taxon>Drosophilidae</taxon>
        <taxon>Drosophila</taxon>
    </lineage>
</organism>
<evidence type="ECO:0000256" key="7">
    <source>
        <dbReference type="SAM" id="Phobius"/>
    </source>
</evidence>
<feature type="region of interest" description="Disordered" evidence="6">
    <location>
        <begin position="478"/>
        <end position="681"/>
    </location>
</feature>
<dbReference type="PANTHER" id="PTHR13019">
    <property type="entry name" value="GOLGI APPARATUS MEMBRANE PROTEIN TVP23"/>
    <property type="match status" value="1"/>
</dbReference>
<feature type="compositionally biased region" description="Gly residues" evidence="6">
    <location>
        <begin position="229"/>
        <end position="240"/>
    </location>
</feature>
<sequence>MASATVRNVPLLDDDTIPFGEEDEMRDPSRASQKYTHPYVTFFHLFFRGAAIVIYMFCGWFSDSFITSFVFVVLFLSADFWTVKNISGRLLVGLRWWNYVDDDGKSHWVFESRNSRINKHEQRIFWLGLILCPFFWGLFFLMALFGLKFKWLLLVMIAIALNAANLYGYVKCNYGANKDLNSAATDFMKTQLFKNAFDIMTKPNTAAPPTNVRPTGVVKMRGRGNYIPRGGGTMRGGGGYYNNRNSSNYVNTRTQGNYRPNNGRYENNYHHNNRYSGGNNNNSNNDHYDNRNRDKFNNHHNSSTGGRYDSGSSHKRSYDSSRDRGDDRKRPRQDDYRRTSSSNDHNDRPSSSSQNMGSSSSSYHQRNSTVGGGGGGSSSSYRPRDDSGSQRHQRDSSMGPPKRPLLRSVAGTSYISRPRGSMSIRGGMIRSNMRGVGTMRIVRPRLNESNDLRTMRRQLLYAQQKDRARLLKIQQLKSSLRRQRQAVNSSDNSSDDNDDSENADKGDDSDKKKIKSNEDGGEEDEDDNKAGADGEEKKSETTKKSPSKKRSSKTATEDAEGKSHDDKDKDDGDNQEQDDNNDAEKKKTKVSTDDDDDAHEEAGKGKTDESGDNADKPKEKGKSTGTAEKSTGKKKEKDGDDKDSKSKKSSSSKKERSSRKDKDESDDDRKERRTTSRHRDDEHNLRKRTFIKLTCVHCRIKCVTFKEYHYHLNSRTHKNSMRTVALRQRADLQRMRARQRTTQREIEENSKEEYESRYCRLCRLAYRQPKNLHQASEHHKTIKKFLMPYCGSCHLAFKNAMLYENHRCSLEHIRNKARNDESGSEDSVDEREIDLNKFLTVDSVGEIDDDAMDADVDAMLLEAETAQKSADEETRKRGLIGLDFIKAVETYYCELCNHYSPKQGDETLETYSKKHCLQHLHIKNYLRHKEETEKKSKSDEGEDDDPEVDEEGNKVHKDTDEAEAEEDIERDVKDDDEEFEGEDGDESQDDKLWEEVDKDLGDLLAEVKPMGQEEEEEEDESVLNIDIESEKNKLKDVKDESNGSITDDAAKETKPAAKTADKKPAAATTAVTTPTKSATAAKSESTTVKKATPKVAVTKANRPGPASKKRQVLVSLKRTSAAAIKAATNSAADSK</sequence>
<feature type="compositionally biased region" description="Low complexity" evidence="6">
    <location>
        <begin position="1065"/>
        <end position="1100"/>
    </location>
</feature>
<dbReference type="OMA" id="NYRPNGG"/>
<evidence type="ECO:0000256" key="1">
    <source>
        <dbReference type="ARBA" id="ARBA00004141"/>
    </source>
</evidence>
<dbReference type="GO" id="GO:0009306">
    <property type="term" value="P:protein secretion"/>
    <property type="evidence" value="ECO:0007669"/>
    <property type="project" value="TreeGrafter"/>
</dbReference>
<evidence type="ECO:0000256" key="6">
    <source>
        <dbReference type="SAM" id="MobiDB-lite"/>
    </source>
</evidence>
<feature type="compositionally biased region" description="Acidic residues" evidence="6">
    <location>
        <begin position="960"/>
        <end position="988"/>
    </location>
</feature>
<evidence type="ECO:0008006" key="10">
    <source>
        <dbReference type="Google" id="ProtNLM"/>
    </source>
</evidence>
<keyword evidence="3 7" id="KW-0812">Transmembrane</keyword>
<feature type="compositionally biased region" description="Basic and acidic residues" evidence="6">
    <location>
        <begin position="382"/>
        <end position="395"/>
    </location>
</feature>
<comment type="similarity">
    <text evidence="2">Belongs to the TVP23 family.</text>
</comment>
<feature type="compositionally biased region" description="Low complexity" evidence="6">
    <location>
        <begin position="350"/>
        <end position="362"/>
    </location>
</feature>
<evidence type="ECO:0000313" key="9">
    <source>
        <dbReference type="Proteomes" id="UP000295192"/>
    </source>
</evidence>
<comment type="caution">
    <text evidence="8">The sequence shown here is derived from an EMBL/GenBank/DDBJ whole genome shotgun (WGS) entry which is preliminary data.</text>
</comment>
<feature type="transmembrane region" description="Helical" evidence="7">
    <location>
        <begin position="65"/>
        <end position="83"/>
    </location>
</feature>
<feature type="compositionally biased region" description="Acidic residues" evidence="6">
    <location>
        <begin position="1012"/>
        <end position="1021"/>
    </location>
</feature>
<feature type="region of interest" description="Disordered" evidence="6">
    <location>
        <begin position="928"/>
        <end position="1113"/>
    </location>
</feature>
<dbReference type="OrthoDB" id="2151161at2759"/>
<evidence type="ECO:0000256" key="5">
    <source>
        <dbReference type="ARBA" id="ARBA00023136"/>
    </source>
</evidence>
<feature type="region of interest" description="Disordered" evidence="6">
    <location>
        <begin position="204"/>
        <end position="427"/>
    </location>
</feature>
<gene>
    <name evidence="8" type="ORF">AWZ03_003278</name>
</gene>
<evidence type="ECO:0000256" key="4">
    <source>
        <dbReference type="ARBA" id="ARBA00022989"/>
    </source>
</evidence>
<dbReference type="GO" id="GO:0000139">
    <property type="term" value="C:Golgi membrane"/>
    <property type="evidence" value="ECO:0007669"/>
    <property type="project" value="TreeGrafter"/>
</dbReference>
<accession>A0A484BNM8</accession>
<feature type="compositionally biased region" description="Low complexity" evidence="6">
    <location>
        <begin position="241"/>
        <end position="254"/>
    </location>
</feature>
<feature type="transmembrane region" description="Helical" evidence="7">
    <location>
        <begin position="124"/>
        <end position="144"/>
    </location>
</feature>
<proteinExistence type="inferred from homology"/>
<feature type="region of interest" description="Disordered" evidence="6">
    <location>
        <begin position="1"/>
        <end position="30"/>
    </location>
</feature>
<feature type="compositionally biased region" description="Basic and acidic residues" evidence="6">
    <location>
        <begin position="928"/>
        <end position="939"/>
    </location>
</feature>
<feature type="compositionally biased region" description="Basic and acidic residues" evidence="6">
    <location>
        <begin position="316"/>
        <end position="348"/>
    </location>
</feature>
<feature type="transmembrane region" description="Helical" evidence="7">
    <location>
        <begin position="39"/>
        <end position="58"/>
    </location>
</feature>
<keyword evidence="5 7" id="KW-0472">Membrane</keyword>
<feature type="compositionally biased region" description="Basic and acidic residues" evidence="6">
    <location>
        <begin position="630"/>
        <end position="681"/>
    </location>
</feature>
<feature type="compositionally biased region" description="Acidic residues" evidence="6">
    <location>
        <begin position="12"/>
        <end position="25"/>
    </location>
</feature>
<feature type="compositionally biased region" description="Acidic residues" evidence="6">
    <location>
        <begin position="940"/>
        <end position="950"/>
    </location>
</feature>
<evidence type="ECO:0000256" key="3">
    <source>
        <dbReference type="ARBA" id="ARBA00022692"/>
    </source>
</evidence>
<feature type="compositionally biased region" description="Basic and acidic residues" evidence="6">
    <location>
        <begin position="1048"/>
        <end position="1064"/>
    </location>
</feature>
<protein>
    <recommendedName>
        <fullName evidence="10">Golgi apparatus membrane protein TVP23 homolog</fullName>
    </recommendedName>
</protein>
<feature type="compositionally biased region" description="Basic and acidic residues" evidence="6">
    <location>
        <begin position="555"/>
        <end position="572"/>
    </location>
</feature>
<feature type="compositionally biased region" description="Basic and acidic residues" evidence="6">
    <location>
        <begin position="528"/>
        <end position="543"/>
    </location>
</feature>
<dbReference type="AlphaFoldDB" id="A0A484BNM8"/>
<name>A0A484BNM8_DRONA</name>
<keyword evidence="9" id="KW-1185">Reference proteome</keyword>
<feature type="compositionally biased region" description="Basic and acidic residues" evidence="6">
    <location>
        <begin position="1028"/>
        <end position="1041"/>
    </location>
</feature>
<dbReference type="GO" id="GO:0016192">
    <property type="term" value="P:vesicle-mediated transport"/>
    <property type="evidence" value="ECO:0007669"/>
    <property type="project" value="TreeGrafter"/>
</dbReference>
<dbReference type="EMBL" id="LSRL02000016">
    <property type="protein sequence ID" value="TDG50373.1"/>
    <property type="molecule type" value="Genomic_DNA"/>
</dbReference>
<reference evidence="8 9" key="1">
    <citation type="journal article" date="2019" name="J. Hered.">
        <title>An Improved Genome Assembly for Drosophila navojoa, the Basal Species in the mojavensis Cluster.</title>
        <authorList>
            <person name="Vanderlinde T."/>
            <person name="Dupim E.G."/>
            <person name="Nazario-Yepiz N.O."/>
            <person name="Carvalho A.B."/>
        </authorList>
    </citation>
    <scope>NUCLEOTIDE SEQUENCE [LARGE SCALE GENOMIC DNA]</scope>
    <source>
        <strain evidence="8">Navoj_Jal97</strain>
        <tissue evidence="8">Whole organism</tissue>
    </source>
</reference>